<evidence type="ECO:0000256" key="8">
    <source>
        <dbReference type="SAM" id="MobiDB-lite"/>
    </source>
</evidence>
<dbReference type="PANTHER" id="PTHR19336:SF9">
    <property type="entry name" value="SPINDLE POLE BODY PROTEIN PPC89"/>
    <property type="match status" value="1"/>
</dbReference>
<evidence type="ECO:0000256" key="5">
    <source>
        <dbReference type="ARBA" id="ARBA00023054"/>
    </source>
</evidence>
<keyword evidence="6" id="KW-0206">Cytoskeleton</keyword>
<dbReference type="InterPro" id="IPR025913">
    <property type="entry name" value="Cep57_CLD"/>
</dbReference>
<comment type="subcellular location">
    <subcellularLocation>
        <location evidence="1">Cytoplasm</location>
        <location evidence="1">Cytoskeleton</location>
        <location evidence="1">Microtubule organizing center</location>
        <location evidence="1">Centrosome</location>
    </subcellularLocation>
</comment>
<feature type="compositionally biased region" description="Polar residues" evidence="8">
    <location>
        <begin position="299"/>
        <end position="322"/>
    </location>
</feature>
<feature type="coiled-coil region" evidence="7">
    <location>
        <begin position="254"/>
        <end position="281"/>
    </location>
</feature>
<dbReference type="Gene3D" id="1.20.58.90">
    <property type="match status" value="1"/>
</dbReference>
<dbReference type="PANTHER" id="PTHR19336">
    <property type="entry name" value="UNCHARACTERIZED DUF1167"/>
    <property type="match status" value="1"/>
</dbReference>
<evidence type="ECO:0008006" key="13">
    <source>
        <dbReference type="Google" id="ProtNLM"/>
    </source>
</evidence>
<keyword evidence="3" id="KW-0963">Cytoplasm</keyword>
<evidence type="ECO:0000256" key="3">
    <source>
        <dbReference type="ARBA" id="ARBA00022490"/>
    </source>
</evidence>
<evidence type="ECO:0000259" key="10">
    <source>
        <dbReference type="Pfam" id="PF14073"/>
    </source>
</evidence>
<protein>
    <recommendedName>
        <fullName evidence="13">Centrosomal protein of 57 kDa</fullName>
    </recommendedName>
</protein>
<evidence type="ECO:0000313" key="11">
    <source>
        <dbReference type="EMBL" id="KAJ8314897.1"/>
    </source>
</evidence>
<feature type="region of interest" description="Disordered" evidence="8">
    <location>
        <begin position="287"/>
        <end position="339"/>
    </location>
</feature>
<proteinExistence type="inferred from homology"/>
<comment type="caution">
    <text evidence="11">The sequence shown here is derived from an EMBL/GenBank/DDBJ whole genome shotgun (WGS) entry which is preliminary data.</text>
</comment>
<feature type="compositionally biased region" description="Low complexity" evidence="8">
    <location>
        <begin position="327"/>
        <end position="338"/>
    </location>
</feature>
<dbReference type="Pfam" id="PF14073">
    <property type="entry name" value="Cep57_CLD"/>
    <property type="match status" value="1"/>
</dbReference>
<dbReference type="EMBL" id="JARBDR010000337">
    <property type="protein sequence ID" value="KAJ8314897.1"/>
    <property type="molecule type" value="Genomic_DNA"/>
</dbReference>
<evidence type="ECO:0000256" key="7">
    <source>
        <dbReference type="SAM" id="Coils"/>
    </source>
</evidence>
<evidence type="ECO:0000259" key="9">
    <source>
        <dbReference type="Pfam" id="PF06657"/>
    </source>
</evidence>
<keyword evidence="12" id="KW-1185">Reference proteome</keyword>
<accession>A0ABQ9FEF9</accession>
<organism evidence="11 12">
    <name type="scientific">Tegillarca granosa</name>
    <name type="common">Malaysian cockle</name>
    <name type="synonym">Anadara granosa</name>
    <dbReference type="NCBI Taxonomy" id="220873"/>
    <lineage>
        <taxon>Eukaryota</taxon>
        <taxon>Metazoa</taxon>
        <taxon>Spiralia</taxon>
        <taxon>Lophotrochozoa</taxon>
        <taxon>Mollusca</taxon>
        <taxon>Bivalvia</taxon>
        <taxon>Autobranchia</taxon>
        <taxon>Pteriomorphia</taxon>
        <taxon>Arcoida</taxon>
        <taxon>Arcoidea</taxon>
        <taxon>Arcidae</taxon>
        <taxon>Tegillarca</taxon>
    </lineage>
</organism>
<feature type="domain" description="Cep57 centrosome localisation" evidence="10">
    <location>
        <begin position="2"/>
        <end position="103"/>
    </location>
</feature>
<evidence type="ECO:0000256" key="2">
    <source>
        <dbReference type="ARBA" id="ARBA00008179"/>
    </source>
</evidence>
<reference evidence="11 12" key="1">
    <citation type="submission" date="2022-12" db="EMBL/GenBank/DDBJ databases">
        <title>Chromosome-level genome of Tegillarca granosa.</title>
        <authorList>
            <person name="Kim J."/>
        </authorList>
    </citation>
    <scope>NUCLEOTIDE SEQUENCE [LARGE SCALE GENOMIC DNA]</scope>
    <source>
        <strain evidence="11">Teg-2019</strain>
        <tissue evidence="11">Adductor muscle</tissue>
    </source>
</reference>
<evidence type="ECO:0000256" key="1">
    <source>
        <dbReference type="ARBA" id="ARBA00004300"/>
    </source>
</evidence>
<evidence type="ECO:0000256" key="4">
    <source>
        <dbReference type="ARBA" id="ARBA00022701"/>
    </source>
</evidence>
<evidence type="ECO:0000313" key="12">
    <source>
        <dbReference type="Proteomes" id="UP001217089"/>
    </source>
</evidence>
<feature type="domain" description="Cep57 centrosome microtubule-binding" evidence="9">
    <location>
        <begin position="211"/>
        <end position="280"/>
    </location>
</feature>
<keyword evidence="5 7" id="KW-0175">Coiled coil</keyword>
<feature type="region of interest" description="Disordered" evidence="8">
    <location>
        <begin position="122"/>
        <end position="152"/>
    </location>
</feature>
<sequence length="372" mass="42076">MSKHTQELETQLSSAETRCNLLEKQLDYMKKMVQNAEVDRQEAVARTSILERKQEHQYERANQENIRRHEFKPPPQFSVQAEKINELEREHLKLTATQALAELESVAQSSRILMQAGNIDEPVPKAKKTKKKKKVVPSKKPRTQPPPDYGKHYRLNLAEIPFVAGKSSTPSHSVGANVQRVLSLMKSHNLALCTALNHVNGQRSPSPSSGSSSGSVNNDLADILLQLQDEFGRMSFEHQELSRQINEVKDPRLRDDLERELDSLVTRMEAKSQQISKLRRNQVKLVDKKKKKVTNKNKINSPESTPRSKSASGSTSSYNTNGEVEVTTTIKTKGNTGKVHIRPTSAREVSLNVLKDMKKLQTTLRKDDVCWE</sequence>
<dbReference type="InterPro" id="IPR051756">
    <property type="entry name" value="Centrosomal_MT-associated"/>
</dbReference>
<gene>
    <name evidence="11" type="ORF">KUTeg_007047</name>
</gene>
<evidence type="ECO:0000256" key="6">
    <source>
        <dbReference type="ARBA" id="ARBA00023212"/>
    </source>
</evidence>
<comment type="similarity">
    <text evidence="2">Belongs to the translokin family.</text>
</comment>
<feature type="compositionally biased region" description="Basic residues" evidence="8">
    <location>
        <begin position="125"/>
        <end position="142"/>
    </location>
</feature>
<dbReference type="InterPro" id="IPR024957">
    <property type="entry name" value="Cep57_MT-bd_dom"/>
</dbReference>
<dbReference type="Pfam" id="PF06657">
    <property type="entry name" value="Cep57_MT_bd"/>
    <property type="match status" value="1"/>
</dbReference>
<name>A0ABQ9FEF9_TEGGR</name>
<dbReference type="Proteomes" id="UP001217089">
    <property type="component" value="Unassembled WGS sequence"/>
</dbReference>
<keyword evidence="4" id="KW-0493">Microtubule</keyword>